<sequence length="125" mass="14640">MEKQKEVKKIFYPNRHGNQIIELIQNSINDIITRIENTIPPTITVMLNEKDHERFNYAIYLDLIAGYSKIAILFEISNVNGNITDINVKDKFKKKTEELLQYIFRKYNISNDISSMISVKTTEVL</sequence>
<dbReference type="Proteomes" id="UP000193920">
    <property type="component" value="Unassembled WGS sequence"/>
</dbReference>
<evidence type="ECO:0000313" key="2">
    <source>
        <dbReference type="Proteomes" id="UP000193920"/>
    </source>
</evidence>
<organism evidence="1 2">
    <name type="scientific">Neocallimastix californiae</name>
    <dbReference type="NCBI Taxonomy" id="1754190"/>
    <lineage>
        <taxon>Eukaryota</taxon>
        <taxon>Fungi</taxon>
        <taxon>Fungi incertae sedis</taxon>
        <taxon>Chytridiomycota</taxon>
        <taxon>Chytridiomycota incertae sedis</taxon>
        <taxon>Neocallimastigomycetes</taxon>
        <taxon>Neocallimastigales</taxon>
        <taxon>Neocallimastigaceae</taxon>
        <taxon>Neocallimastix</taxon>
    </lineage>
</organism>
<keyword evidence="2" id="KW-1185">Reference proteome</keyword>
<proteinExistence type="predicted"/>
<protein>
    <submittedName>
        <fullName evidence="1">Uncharacterized protein</fullName>
    </submittedName>
</protein>
<comment type="caution">
    <text evidence="1">The sequence shown here is derived from an EMBL/GenBank/DDBJ whole genome shotgun (WGS) entry which is preliminary data.</text>
</comment>
<reference evidence="1 2" key="1">
    <citation type="submission" date="2016-08" db="EMBL/GenBank/DDBJ databases">
        <title>A Parts List for Fungal Cellulosomes Revealed by Comparative Genomics.</title>
        <authorList>
            <consortium name="DOE Joint Genome Institute"/>
            <person name="Haitjema C.H."/>
            <person name="Gilmore S.P."/>
            <person name="Henske J.K."/>
            <person name="Solomon K.V."/>
            <person name="De Groot R."/>
            <person name="Kuo A."/>
            <person name="Mondo S.J."/>
            <person name="Salamov A.A."/>
            <person name="Labutti K."/>
            <person name="Zhao Z."/>
            <person name="Chiniquy J."/>
            <person name="Barry K."/>
            <person name="Brewer H.M."/>
            <person name="Purvine S.O."/>
            <person name="Wright A.T."/>
            <person name="Boxma B."/>
            <person name="Van Alen T."/>
            <person name="Hackstein J.H."/>
            <person name="Baker S.E."/>
            <person name="Grigoriev I.V."/>
            <person name="O'Malley M.A."/>
        </authorList>
    </citation>
    <scope>NUCLEOTIDE SEQUENCE [LARGE SCALE GENOMIC DNA]</scope>
    <source>
        <strain evidence="1 2">G1</strain>
    </source>
</reference>
<dbReference type="EMBL" id="MCOG01000071">
    <property type="protein sequence ID" value="ORY57064.1"/>
    <property type="molecule type" value="Genomic_DNA"/>
</dbReference>
<gene>
    <name evidence="1" type="ORF">LY90DRAFT_506600</name>
</gene>
<evidence type="ECO:0000313" key="1">
    <source>
        <dbReference type="EMBL" id="ORY57064.1"/>
    </source>
</evidence>
<dbReference type="AlphaFoldDB" id="A0A1Y2DD78"/>
<accession>A0A1Y2DD78</accession>
<name>A0A1Y2DD78_9FUNG</name>